<dbReference type="AlphaFoldDB" id="A0A0S4VBP0"/>
<organism evidence="2">
    <name type="scientific">Ralstonia solanacearum</name>
    <name type="common">Pseudomonas solanacearum</name>
    <dbReference type="NCBI Taxonomy" id="305"/>
    <lineage>
        <taxon>Bacteria</taxon>
        <taxon>Pseudomonadati</taxon>
        <taxon>Pseudomonadota</taxon>
        <taxon>Betaproteobacteria</taxon>
        <taxon>Burkholderiales</taxon>
        <taxon>Burkholderiaceae</taxon>
        <taxon>Ralstonia</taxon>
        <taxon>Ralstonia solanacearum species complex</taxon>
    </lineage>
</organism>
<proteinExistence type="predicted"/>
<sequence>MSRRCRSGRGATRPACLATSIPRPLRGRLPGSRREAARASRRASRRVPGSSRRSTRMRIRRLPTDAVPCRLPLAWRPALGALDPDSCRPRLPSLRTWPRHPRHTTPSRGGKDSGLGRENGMAAIQGDLQTQHRRGDGQSVYDPIAVASGARMAPRSARMRKGLRGRHTHAPCVRDALAGWRDGVAKHGRPASHSPR</sequence>
<evidence type="ECO:0000313" key="2">
    <source>
        <dbReference type="EMBL" id="CUV31525.1"/>
    </source>
</evidence>
<feature type="region of interest" description="Disordered" evidence="1">
    <location>
        <begin position="85"/>
        <end position="119"/>
    </location>
</feature>
<accession>A0A0S4VBP0</accession>
<gene>
    <name evidence="2" type="ORF">RUN1985_v1_920042</name>
</gene>
<feature type="region of interest" description="Disordered" evidence="1">
    <location>
        <begin position="1"/>
        <end position="57"/>
    </location>
</feature>
<evidence type="ECO:0000256" key="1">
    <source>
        <dbReference type="SAM" id="MobiDB-lite"/>
    </source>
</evidence>
<protein>
    <submittedName>
        <fullName evidence="2">Uncharacterized protein</fullName>
    </submittedName>
</protein>
<dbReference type="EMBL" id="LN899824">
    <property type="protein sequence ID" value="CUV31525.1"/>
    <property type="molecule type" value="Genomic_DNA"/>
</dbReference>
<name>A0A0S4VBP0_RALSL</name>
<reference evidence="2" key="1">
    <citation type="submission" date="2015-10" db="EMBL/GenBank/DDBJ databases">
        <authorList>
            <person name="Gilbert D.G."/>
        </authorList>
    </citation>
    <scope>NUCLEOTIDE SEQUENCE</scope>
    <source>
        <strain evidence="2">Phyl III-seqv23</strain>
    </source>
</reference>